<dbReference type="Pfam" id="PF14622">
    <property type="entry name" value="Ribonucleas_3_3"/>
    <property type="match status" value="1"/>
</dbReference>
<dbReference type="GO" id="GO:0003725">
    <property type="term" value="F:double-stranded RNA binding"/>
    <property type="evidence" value="ECO:0007669"/>
    <property type="project" value="TreeGrafter"/>
</dbReference>
<evidence type="ECO:0000259" key="16">
    <source>
        <dbReference type="PROSITE" id="PS50137"/>
    </source>
</evidence>
<dbReference type="Gene3D" id="3.30.160.20">
    <property type="match status" value="1"/>
</dbReference>
<evidence type="ECO:0000256" key="11">
    <source>
        <dbReference type="ARBA" id="ARBA00022759"/>
    </source>
</evidence>
<evidence type="ECO:0000256" key="9">
    <source>
        <dbReference type="ARBA" id="ARBA00022722"/>
    </source>
</evidence>
<evidence type="ECO:0000256" key="1">
    <source>
        <dbReference type="ARBA" id="ARBA00000109"/>
    </source>
</evidence>
<dbReference type="GO" id="GO:0019843">
    <property type="term" value="F:rRNA binding"/>
    <property type="evidence" value="ECO:0007669"/>
    <property type="project" value="UniProtKB-KW"/>
</dbReference>
<evidence type="ECO:0000256" key="10">
    <source>
        <dbReference type="ARBA" id="ARBA00022723"/>
    </source>
</evidence>
<evidence type="ECO:0000256" key="3">
    <source>
        <dbReference type="ARBA" id="ARBA00010183"/>
    </source>
</evidence>
<evidence type="ECO:0000259" key="17">
    <source>
        <dbReference type="PROSITE" id="PS50142"/>
    </source>
</evidence>
<reference evidence="18 19" key="1">
    <citation type="journal article" date="2016" name="Nat. Commun.">
        <title>Thousands of microbial genomes shed light on interconnected biogeochemical processes in an aquifer system.</title>
        <authorList>
            <person name="Anantharaman K."/>
            <person name="Brown C.T."/>
            <person name="Hug L.A."/>
            <person name="Sharon I."/>
            <person name="Castelle C.J."/>
            <person name="Probst A.J."/>
            <person name="Thomas B.C."/>
            <person name="Singh A."/>
            <person name="Wilkins M.J."/>
            <person name="Karaoz U."/>
            <person name="Brodie E.L."/>
            <person name="Williams K.H."/>
            <person name="Hubbard S.S."/>
            <person name="Banfield J.F."/>
        </authorList>
    </citation>
    <scope>NUCLEOTIDE SEQUENCE [LARGE SCALE GENOMIC DNA]</scope>
</reference>
<feature type="domain" description="DRBM" evidence="16">
    <location>
        <begin position="161"/>
        <end position="231"/>
    </location>
</feature>
<dbReference type="Proteomes" id="UP000178379">
    <property type="component" value="Unassembled WGS sequence"/>
</dbReference>
<keyword evidence="5 15" id="KW-0963">Cytoplasm</keyword>
<evidence type="ECO:0000256" key="12">
    <source>
        <dbReference type="ARBA" id="ARBA00022801"/>
    </source>
</evidence>
<evidence type="ECO:0000256" key="5">
    <source>
        <dbReference type="ARBA" id="ARBA00022490"/>
    </source>
</evidence>
<comment type="subcellular location">
    <subcellularLocation>
        <location evidence="2 15">Cytoplasm</location>
    </subcellularLocation>
</comment>
<feature type="binding site" evidence="15">
    <location>
        <position position="123"/>
    </location>
    <ligand>
        <name>Mg(2+)</name>
        <dbReference type="ChEBI" id="CHEBI:18420"/>
    </ligand>
</feature>
<comment type="function">
    <text evidence="15">Digests double-stranded RNA. Involved in the processing of primary rRNA transcript to yield the immediate precursors to the large and small rRNAs (23S and 16S). Processes some mRNAs, and tRNAs when they are encoded in the rRNA operon. Processes pre-crRNA and tracrRNA of type II CRISPR loci if present in the organism.</text>
</comment>
<dbReference type="EC" id="3.1.26.3" evidence="15"/>
<dbReference type="GO" id="GO:0046872">
    <property type="term" value="F:metal ion binding"/>
    <property type="evidence" value="ECO:0007669"/>
    <property type="project" value="UniProtKB-KW"/>
</dbReference>
<dbReference type="NCBIfam" id="TIGR02191">
    <property type="entry name" value="RNaseIII"/>
    <property type="match status" value="1"/>
</dbReference>
<dbReference type="SUPFAM" id="SSF69065">
    <property type="entry name" value="RNase III domain-like"/>
    <property type="match status" value="1"/>
</dbReference>
<dbReference type="PROSITE" id="PS50142">
    <property type="entry name" value="RNASE_3_2"/>
    <property type="match status" value="1"/>
</dbReference>
<dbReference type="EMBL" id="MFSQ01000064">
    <property type="protein sequence ID" value="OGI40115.1"/>
    <property type="molecule type" value="Genomic_DNA"/>
</dbReference>
<dbReference type="GO" id="GO:0006364">
    <property type="term" value="P:rRNA processing"/>
    <property type="evidence" value="ECO:0007669"/>
    <property type="project" value="UniProtKB-UniRule"/>
</dbReference>
<dbReference type="PANTHER" id="PTHR11207:SF0">
    <property type="entry name" value="RIBONUCLEASE 3"/>
    <property type="match status" value="1"/>
</dbReference>
<keyword evidence="14 15" id="KW-0694">RNA-binding</keyword>
<dbReference type="GO" id="GO:0004525">
    <property type="term" value="F:ribonuclease III activity"/>
    <property type="evidence" value="ECO:0007669"/>
    <property type="project" value="UniProtKB-UniRule"/>
</dbReference>
<gene>
    <name evidence="15" type="primary">rnc</name>
    <name evidence="18" type="ORF">A2140_07025</name>
</gene>
<proteinExistence type="inferred from homology"/>
<dbReference type="GO" id="GO:0042802">
    <property type="term" value="F:identical protein binding"/>
    <property type="evidence" value="ECO:0007669"/>
    <property type="project" value="UniProtKB-ARBA"/>
</dbReference>
<dbReference type="PANTHER" id="PTHR11207">
    <property type="entry name" value="RIBONUCLEASE III"/>
    <property type="match status" value="1"/>
</dbReference>
<dbReference type="GO" id="GO:0010468">
    <property type="term" value="P:regulation of gene expression"/>
    <property type="evidence" value="ECO:0007669"/>
    <property type="project" value="TreeGrafter"/>
</dbReference>
<evidence type="ECO:0000256" key="15">
    <source>
        <dbReference type="HAMAP-Rule" id="MF_00104"/>
    </source>
</evidence>
<dbReference type="GO" id="GO:0005737">
    <property type="term" value="C:cytoplasm"/>
    <property type="evidence" value="ECO:0007669"/>
    <property type="project" value="UniProtKB-SubCell"/>
</dbReference>
<comment type="similarity">
    <text evidence="3">Belongs to the ribonuclease III family.</text>
</comment>
<feature type="active site" evidence="15">
    <location>
        <position position="123"/>
    </location>
</feature>
<dbReference type="SMART" id="SM00358">
    <property type="entry name" value="DSRM"/>
    <property type="match status" value="1"/>
</dbReference>
<feature type="binding site" evidence="15">
    <location>
        <position position="47"/>
    </location>
    <ligand>
        <name>Mg(2+)</name>
        <dbReference type="ChEBI" id="CHEBI:18420"/>
    </ligand>
</feature>
<evidence type="ECO:0000256" key="2">
    <source>
        <dbReference type="ARBA" id="ARBA00004496"/>
    </source>
</evidence>
<keyword evidence="9 15" id="KW-0540">Nuclease</keyword>
<protein>
    <recommendedName>
        <fullName evidence="15">Ribonuclease 3</fullName>
        <ecNumber evidence="15">3.1.26.3</ecNumber>
    </recommendedName>
    <alternativeName>
        <fullName evidence="15">Ribonuclease III</fullName>
        <shortName evidence="15">RNase III</shortName>
    </alternativeName>
</protein>
<dbReference type="PROSITE" id="PS50137">
    <property type="entry name" value="DS_RBD"/>
    <property type="match status" value="1"/>
</dbReference>
<keyword evidence="15" id="KW-0699">rRNA-binding</keyword>
<evidence type="ECO:0000313" key="18">
    <source>
        <dbReference type="EMBL" id="OGI40115.1"/>
    </source>
</evidence>
<dbReference type="Pfam" id="PF00035">
    <property type="entry name" value="dsrm"/>
    <property type="match status" value="1"/>
</dbReference>
<keyword evidence="12 15" id="KW-0378">Hydrolase</keyword>
<feature type="active site" evidence="15">
    <location>
        <position position="51"/>
    </location>
</feature>
<evidence type="ECO:0000313" key="19">
    <source>
        <dbReference type="Proteomes" id="UP000178379"/>
    </source>
</evidence>
<accession>A0A1F6T515</accession>
<comment type="cofactor">
    <cofactor evidence="15">
        <name>Mg(2+)</name>
        <dbReference type="ChEBI" id="CHEBI:18420"/>
    </cofactor>
</comment>
<comment type="caution">
    <text evidence="18">The sequence shown here is derived from an EMBL/GenBank/DDBJ whole genome shotgun (WGS) entry which is preliminary data.</text>
</comment>
<evidence type="ECO:0000256" key="7">
    <source>
        <dbReference type="ARBA" id="ARBA00022664"/>
    </source>
</evidence>
<feature type="domain" description="RNase III" evidence="17">
    <location>
        <begin position="12"/>
        <end position="134"/>
    </location>
</feature>
<keyword evidence="10 15" id="KW-0479">Metal-binding</keyword>
<evidence type="ECO:0000256" key="6">
    <source>
        <dbReference type="ARBA" id="ARBA00022552"/>
    </source>
</evidence>
<keyword evidence="11 15" id="KW-0255">Endonuclease</keyword>
<comment type="catalytic activity">
    <reaction evidence="1 15">
        <text>Endonucleolytic cleavage to 5'-phosphomonoester.</text>
        <dbReference type="EC" id="3.1.26.3"/>
    </reaction>
</comment>
<organism evidence="18 19">
    <name type="scientific">Candidatus Muproteobacteria bacterium RBG_16_62_13</name>
    <dbReference type="NCBI Taxonomy" id="1817756"/>
    <lineage>
        <taxon>Bacteria</taxon>
        <taxon>Pseudomonadati</taxon>
        <taxon>Pseudomonadota</taxon>
        <taxon>Candidatus Muproteobacteria</taxon>
    </lineage>
</organism>
<dbReference type="STRING" id="1817756.A2140_07025"/>
<dbReference type="PROSITE" id="PS00517">
    <property type="entry name" value="RNASE_3_1"/>
    <property type="match status" value="1"/>
</dbReference>
<dbReference type="GO" id="GO:0006397">
    <property type="term" value="P:mRNA processing"/>
    <property type="evidence" value="ECO:0007669"/>
    <property type="project" value="UniProtKB-UniRule"/>
</dbReference>
<evidence type="ECO:0000256" key="13">
    <source>
        <dbReference type="ARBA" id="ARBA00022842"/>
    </source>
</evidence>
<dbReference type="InterPro" id="IPR014720">
    <property type="entry name" value="dsRBD_dom"/>
</dbReference>
<dbReference type="FunFam" id="1.10.1520.10:FF:000001">
    <property type="entry name" value="Ribonuclease 3"/>
    <property type="match status" value="1"/>
</dbReference>
<feature type="binding site" evidence="15">
    <location>
        <position position="120"/>
    </location>
    <ligand>
        <name>Mg(2+)</name>
        <dbReference type="ChEBI" id="CHEBI:18420"/>
    </ligand>
</feature>
<dbReference type="InterPro" id="IPR000999">
    <property type="entry name" value="RNase_III_dom"/>
</dbReference>
<dbReference type="CDD" id="cd10845">
    <property type="entry name" value="DSRM_RNAse_III_family"/>
    <property type="match status" value="1"/>
</dbReference>
<sequence>MSDRSRRTTEIPEPLLQHLHYRFRDASLLTRALTHRSRGSDNNERLEFLGDSVLNLVVSSLLFDRFPGLSEGDLTRLRASLVNKPSLAGLARELSLGQYLQLGEGELRSGGFDRDSILADGLEALFGAIYLDGGLDEARRVILARYQDQLDRLDPRAVPKDPKTRLQEYLQQRSLPTPEYSVAEVSGDAHNQHFVVECRVASLEAPVRGEGNSRRIAEQQAAALTLDRLQSR</sequence>
<dbReference type="SMART" id="SM00535">
    <property type="entry name" value="RIBOc"/>
    <property type="match status" value="1"/>
</dbReference>
<evidence type="ECO:0000256" key="14">
    <source>
        <dbReference type="ARBA" id="ARBA00022884"/>
    </source>
</evidence>
<evidence type="ECO:0000256" key="8">
    <source>
        <dbReference type="ARBA" id="ARBA00022694"/>
    </source>
</evidence>
<keyword evidence="7 15" id="KW-0507">mRNA processing</keyword>
<evidence type="ECO:0000256" key="4">
    <source>
        <dbReference type="ARBA" id="ARBA00011738"/>
    </source>
</evidence>
<dbReference type="HAMAP" id="MF_00104">
    <property type="entry name" value="RNase_III"/>
    <property type="match status" value="1"/>
</dbReference>
<dbReference type="Gene3D" id="1.10.1520.10">
    <property type="entry name" value="Ribonuclease III domain"/>
    <property type="match status" value="1"/>
</dbReference>
<dbReference type="AlphaFoldDB" id="A0A1F6T515"/>
<dbReference type="InterPro" id="IPR036389">
    <property type="entry name" value="RNase_III_sf"/>
</dbReference>
<keyword evidence="8 15" id="KW-0819">tRNA processing</keyword>
<dbReference type="SUPFAM" id="SSF54768">
    <property type="entry name" value="dsRNA-binding domain-like"/>
    <property type="match status" value="1"/>
</dbReference>
<name>A0A1F6T515_9PROT</name>
<comment type="subunit">
    <text evidence="4 15">Homodimer.</text>
</comment>
<dbReference type="CDD" id="cd00593">
    <property type="entry name" value="RIBOc"/>
    <property type="match status" value="1"/>
</dbReference>
<keyword evidence="13 15" id="KW-0460">Magnesium</keyword>
<dbReference type="GO" id="GO:0008033">
    <property type="term" value="P:tRNA processing"/>
    <property type="evidence" value="ECO:0007669"/>
    <property type="project" value="UniProtKB-KW"/>
</dbReference>
<dbReference type="FunFam" id="3.30.160.20:FF:000003">
    <property type="entry name" value="Ribonuclease 3"/>
    <property type="match status" value="1"/>
</dbReference>
<dbReference type="InterPro" id="IPR011907">
    <property type="entry name" value="RNase_III"/>
</dbReference>
<keyword evidence="6 15" id="KW-0698">rRNA processing</keyword>